<dbReference type="Proteomes" id="UP000322981">
    <property type="component" value="Unassembled WGS sequence"/>
</dbReference>
<dbReference type="OrthoDB" id="9808310at2"/>
<dbReference type="EMBL" id="VWXX01000002">
    <property type="protein sequence ID" value="KAA6187457.1"/>
    <property type="molecule type" value="Genomic_DNA"/>
</dbReference>
<feature type="region of interest" description="Disordered" evidence="1">
    <location>
        <begin position="1"/>
        <end position="22"/>
    </location>
</feature>
<gene>
    <name evidence="2" type="ORF">F2Q65_02770</name>
</gene>
<evidence type="ECO:0000313" key="3">
    <source>
        <dbReference type="Proteomes" id="UP000322981"/>
    </source>
</evidence>
<evidence type="ECO:0000313" key="2">
    <source>
        <dbReference type="EMBL" id="KAA6187457.1"/>
    </source>
</evidence>
<dbReference type="AlphaFoldDB" id="A0A5M8FUH6"/>
<sequence length="248" mass="26730">MRRLPNSSRTAGAGPLHRPRQSALRKRPIKIVGFFAPYPIASPAIGRQSFSDASLVFIPTTRQNLENDAMIELPLHTSATAPAASRALLDAAVQDGGAPSNLMRVLADSPATLFGFQQLHGAFSQSSLSPLEQQVVYLAAAQANACHYCTTQQGPFDHSEAAREAGDAIVGDRPLRDPRLQALRRFAQALTRDRGWVPEHQVGAFLEAGFERPQILEVICGVSLATLASYTNHLAATPVERRFNAAVA</sequence>
<dbReference type="PANTHER" id="PTHR35446">
    <property type="entry name" value="SI:CH211-175M2.5"/>
    <property type="match status" value="1"/>
</dbReference>
<dbReference type="PANTHER" id="PTHR35446:SF3">
    <property type="entry name" value="CMD DOMAIN-CONTAINING PROTEIN"/>
    <property type="match status" value="1"/>
</dbReference>
<dbReference type="SUPFAM" id="SSF69118">
    <property type="entry name" value="AhpD-like"/>
    <property type="match status" value="1"/>
</dbReference>
<comment type="caution">
    <text evidence="2">The sequence shown here is derived from an EMBL/GenBank/DDBJ whole genome shotgun (WGS) entry which is preliminary data.</text>
</comment>
<evidence type="ECO:0000256" key="1">
    <source>
        <dbReference type="SAM" id="MobiDB-lite"/>
    </source>
</evidence>
<proteinExistence type="predicted"/>
<name>A0A5M8FUH6_9GAMM</name>
<feature type="compositionally biased region" description="Polar residues" evidence="1">
    <location>
        <begin position="1"/>
        <end position="10"/>
    </location>
</feature>
<keyword evidence="3" id="KW-1185">Reference proteome</keyword>
<dbReference type="Gene3D" id="1.20.1290.10">
    <property type="entry name" value="AhpD-like"/>
    <property type="match status" value="1"/>
</dbReference>
<organism evidence="2 3">
    <name type="scientific">Thiohalocapsa marina</name>
    <dbReference type="NCBI Taxonomy" id="424902"/>
    <lineage>
        <taxon>Bacteria</taxon>
        <taxon>Pseudomonadati</taxon>
        <taxon>Pseudomonadota</taxon>
        <taxon>Gammaproteobacteria</taxon>
        <taxon>Chromatiales</taxon>
        <taxon>Chromatiaceae</taxon>
        <taxon>Thiohalocapsa</taxon>
    </lineage>
</organism>
<protein>
    <submittedName>
        <fullName evidence="2">Carboxymuconolactone decarboxylase family protein</fullName>
    </submittedName>
</protein>
<dbReference type="InterPro" id="IPR029032">
    <property type="entry name" value="AhpD-like"/>
</dbReference>
<reference evidence="2 3" key="1">
    <citation type="submission" date="2019-09" db="EMBL/GenBank/DDBJ databases">
        <title>Whole-genome sequence of the purple sulfur bacterium Thiohalocapsa marina DSM 19078.</title>
        <authorList>
            <person name="Kyndt J.A."/>
            <person name="Meyer T.E."/>
        </authorList>
    </citation>
    <scope>NUCLEOTIDE SEQUENCE [LARGE SCALE GENOMIC DNA]</scope>
    <source>
        <strain evidence="2 3">DSM 19078</strain>
    </source>
</reference>
<accession>A0A5M8FUH6</accession>